<comment type="caution">
    <text evidence="9">The sequence shown here is derived from an EMBL/GenBank/DDBJ whole genome shotgun (WGS) entry which is preliminary data.</text>
</comment>
<evidence type="ECO:0000256" key="6">
    <source>
        <dbReference type="ARBA" id="ARBA00023239"/>
    </source>
</evidence>
<name>A0A5J4S4B6_9ZZZZ</name>
<evidence type="ECO:0000259" key="8">
    <source>
        <dbReference type="SMART" id="SM00905"/>
    </source>
</evidence>
<evidence type="ECO:0000256" key="2">
    <source>
        <dbReference type="ARBA" id="ARBA00005013"/>
    </source>
</evidence>
<dbReference type="AlphaFoldDB" id="A0A5J4S4B6"/>
<organism evidence="9">
    <name type="scientific">termite gut metagenome</name>
    <dbReference type="NCBI Taxonomy" id="433724"/>
    <lineage>
        <taxon>unclassified sequences</taxon>
        <taxon>metagenomes</taxon>
        <taxon>organismal metagenomes</taxon>
    </lineage>
</organism>
<dbReference type="GO" id="GO:0005737">
    <property type="term" value="C:cytoplasm"/>
    <property type="evidence" value="ECO:0007669"/>
    <property type="project" value="TreeGrafter"/>
</dbReference>
<comment type="similarity">
    <text evidence="3">Belongs to the DHNA family.</text>
</comment>
<dbReference type="EC" id="4.1.2.25" evidence="4"/>
<evidence type="ECO:0000256" key="7">
    <source>
        <dbReference type="ARBA" id="ARBA00032903"/>
    </source>
</evidence>
<protein>
    <recommendedName>
        <fullName evidence="4">dihydroneopterin aldolase</fullName>
        <ecNumber evidence="4">4.1.2.25</ecNumber>
    </recommendedName>
    <alternativeName>
        <fullName evidence="7">7,8-dihydroneopterin aldolase</fullName>
    </alternativeName>
</protein>
<evidence type="ECO:0000256" key="1">
    <source>
        <dbReference type="ARBA" id="ARBA00001353"/>
    </source>
</evidence>
<evidence type="ECO:0000313" key="9">
    <source>
        <dbReference type="EMBL" id="KAA6341067.1"/>
    </source>
</evidence>
<dbReference type="NCBIfam" id="TIGR00526">
    <property type="entry name" value="folB_dom"/>
    <property type="match status" value="1"/>
</dbReference>
<dbReference type="InterPro" id="IPR043133">
    <property type="entry name" value="GTP-CH-I_C/QueF"/>
</dbReference>
<keyword evidence="6 9" id="KW-0456">Lyase</keyword>
<accession>A0A5J4S4B6</accession>
<dbReference type="PANTHER" id="PTHR42844">
    <property type="entry name" value="DIHYDRONEOPTERIN ALDOLASE 1-RELATED"/>
    <property type="match status" value="1"/>
</dbReference>
<dbReference type="SUPFAM" id="SSF55620">
    <property type="entry name" value="Tetrahydrobiopterin biosynthesis enzymes-like"/>
    <property type="match status" value="1"/>
</dbReference>
<evidence type="ECO:0000256" key="4">
    <source>
        <dbReference type="ARBA" id="ARBA00013043"/>
    </source>
</evidence>
<dbReference type="GO" id="GO:0004150">
    <property type="term" value="F:dihydroneopterin aldolase activity"/>
    <property type="evidence" value="ECO:0007669"/>
    <property type="project" value="UniProtKB-EC"/>
</dbReference>
<reference evidence="9" key="1">
    <citation type="submission" date="2019-03" db="EMBL/GenBank/DDBJ databases">
        <title>Single cell metagenomics reveals metabolic interactions within the superorganism composed of flagellate Streblomastix strix and complex community of Bacteroidetes bacteria on its surface.</title>
        <authorList>
            <person name="Treitli S.C."/>
            <person name="Kolisko M."/>
            <person name="Husnik F."/>
            <person name="Keeling P."/>
            <person name="Hampl V."/>
        </authorList>
    </citation>
    <scope>NUCLEOTIDE SEQUENCE</scope>
    <source>
        <strain evidence="9">STM</strain>
    </source>
</reference>
<dbReference type="EMBL" id="SNRY01000414">
    <property type="protein sequence ID" value="KAA6341067.1"/>
    <property type="molecule type" value="Genomic_DNA"/>
</dbReference>
<gene>
    <name evidence="9" type="ORF">EZS27_011104</name>
</gene>
<keyword evidence="5" id="KW-0289">Folate biosynthesis</keyword>
<evidence type="ECO:0000256" key="3">
    <source>
        <dbReference type="ARBA" id="ARBA00005708"/>
    </source>
</evidence>
<dbReference type="GO" id="GO:0046656">
    <property type="term" value="P:folic acid biosynthetic process"/>
    <property type="evidence" value="ECO:0007669"/>
    <property type="project" value="UniProtKB-KW"/>
</dbReference>
<dbReference type="InterPro" id="IPR006156">
    <property type="entry name" value="Dihydroneopterin_aldolase"/>
</dbReference>
<dbReference type="PANTHER" id="PTHR42844:SF1">
    <property type="entry name" value="DIHYDRONEOPTERIN ALDOLASE 1-RELATED"/>
    <property type="match status" value="1"/>
</dbReference>
<proteinExistence type="inferred from homology"/>
<dbReference type="NCBIfam" id="TIGR00525">
    <property type="entry name" value="folB"/>
    <property type="match status" value="1"/>
</dbReference>
<sequence length="128" mass="14352">MITSAHIFLEDVVFHAYHGVLPQESKVGNSFIVNVRLKTNITSAVETDDLATTVDYADIYKVLKEEMEIPSKLLEHVCGRIVTHLFRDFPAIEEVELSLTKQNPPMGADIHACGVEVCCKRDGLYSFQ</sequence>
<dbReference type="SMART" id="SM00905">
    <property type="entry name" value="FolB"/>
    <property type="match status" value="1"/>
</dbReference>
<dbReference type="Pfam" id="PF02152">
    <property type="entry name" value="FolB"/>
    <property type="match status" value="1"/>
</dbReference>
<feature type="domain" description="Dihydroneopterin aldolase/epimerase" evidence="8">
    <location>
        <begin position="7"/>
        <end position="119"/>
    </location>
</feature>
<dbReference type="InterPro" id="IPR006157">
    <property type="entry name" value="FolB_dom"/>
</dbReference>
<comment type="catalytic activity">
    <reaction evidence="1">
        <text>7,8-dihydroneopterin = 6-hydroxymethyl-7,8-dihydropterin + glycolaldehyde</text>
        <dbReference type="Rhea" id="RHEA:10540"/>
        <dbReference type="ChEBI" id="CHEBI:17001"/>
        <dbReference type="ChEBI" id="CHEBI:17071"/>
        <dbReference type="ChEBI" id="CHEBI:44841"/>
        <dbReference type="EC" id="4.1.2.25"/>
    </reaction>
</comment>
<dbReference type="Gene3D" id="3.30.1130.10">
    <property type="match status" value="1"/>
</dbReference>
<comment type="pathway">
    <text evidence="2">Cofactor biosynthesis; tetrahydrofolate biosynthesis; 2-amino-4-hydroxy-6-hydroxymethyl-7,8-dihydropteridine diphosphate from 7,8-dihydroneopterin triphosphate: step 3/4.</text>
</comment>
<evidence type="ECO:0000256" key="5">
    <source>
        <dbReference type="ARBA" id="ARBA00022909"/>
    </source>
</evidence>